<dbReference type="AlphaFoldDB" id="Q0SIT3"/>
<accession>Q0SIT3</accession>
<feature type="region of interest" description="Disordered" evidence="1">
    <location>
        <begin position="47"/>
        <end position="111"/>
    </location>
</feature>
<feature type="compositionally biased region" description="Basic and acidic residues" evidence="1">
    <location>
        <begin position="65"/>
        <end position="78"/>
    </location>
</feature>
<evidence type="ECO:0000313" key="2">
    <source>
        <dbReference type="EMBL" id="ABG92553.1"/>
    </source>
</evidence>
<dbReference type="KEGG" id="rha:RHA1_ro00718"/>
<evidence type="ECO:0000256" key="1">
    <source>
        <dbReference type="SAM" id="MobiDB-lite"/>
    </source>
</evidence>
<organism evidence="2 3">
    <name type="scientific">Rhodococcus jostii (strain RHA1)</name>
    <dbReference type="NCBI Taxonomy" id="101510"/>
    <lineage>
        <taxon>Bacteria</taxon>
        <taxon>Bacillati</taxon>
        <taxon>Actinomycetota</taxon>
        <taxon>Actinomycetes</taxon>
        <taxon>Mycobacteriales</taxon>
        <taxon>Nocardiaceae</taxon>
        <taxon>Rhodococcus</taxon>
    </lineage>
</organism>
<dbReference type="EMBL" id="CP000431">
    <property type="protein sequence ID" value="ABG92553.1"/>
    <property type="molecule type" value="Genomic_DNA"/>
</dbReference>
<feature type="compositionally biased region" description="Basic residues" evidence="1">
    <location>
        <begin position="94"/>
        <end position="111"/>
    </location>
</feature>
<gene>
    <name evidence="2" type="ordered locus">RHA1_ro00718</name>
</gene>
<name>Q0SIT3_RHOJR</name>
<dbReference type="Proteomes" id="UP000008710">
    <property type="component" value="Chromosome"/>
</dbReference>
<evidence type="ECO:0000313" key="3">
    <source>
        <dbReference type="Proteomes" id="UP000008710"/>
    </source>
</evidence>
<protein>
    <submittedName>
        <fullName evidence="2">Uncharacterized protein</fullName>
    </submittedName>
</protein>
<sequence length="111" mass="11782">MKESVTAPGNGRDTIGSAPAGEQTDEYLARAVPAALAAGMSWEQVATRLGVPPSPTSDGPPDRPGLAERNRGPRERPGAAHPRPPTGRSTKIGPHGHRALKARRRPMPRER</sequence>
<dbReference type="HOGENOM" id="CLU_2156376_0_0_11"/>
<proteinExistence type="predicted"/>
<dbReference type="RefSeq" id="WP_011593963.1">
    <property type="nucleotide sequence ID" value="NC_008268.1"/>
</dbReference>
<reference evidence="3" key="1">
    <citation type="journal article" date="2006" name="Proc. Natl. Acad. Sci. U.S.A.">
        <title>The complete genome of Rhodococcus sp. RHA1 provides insights into a catabolic powerhouse.</title>
        <authorList>
            <person name="McLeod M.P."/>
            <person name="Warren R.L."/>
            <person name="Hsiao W.W.L."/>
            <person name="Araki N."/>
            <person name="Myhre M."/>
            <person name="Fernandes C."/>
            <person name="Miyazawa D."/>
            <person name="Wong W."/>
            <person name="Lillquist A.L."/>
            <person name="Wang D."/>
            <person name="Dosanjh M."/>
            <person name="Hara H."/>
            <person name="Petrescu A."/>
            <person name="Morin R.D."/>
            <person name="Yang G."/>
            <person name="Stott J.M."/>
            <person name="Schein J.E."/>
            <person name="Shin H."/>
            <person name="Smailus D."/>
            <person name="Siddiqui A.S."/>
            <person name="Marra M.A."/>
            <person name="Jones S.J.M."/>
            <person name="Holt R."/>
            <person name="Brinkman F.S.L."/>
            <person name="Miyauchi K."/>
            <person name="Fukuda M."/>
            <person name="Davies J.E."/>
            <person name="Mohn W.W."/>
            <person name="Eltis L.D."/>
        </authorList>
    </citation>
    <scope>NUCLEOTIDE SEQUENCE [LARGE SCALE GENOMIC DNA]</scope>
    <source>
        <strain evidence="3">RHA1</strain>
    </source>
</reference>
<feature type="region of interest" description="Disordered" evidence="1">
    <location>
        <begin position="1"/>
        <end position="23"/>
    </location>
</feature>